<dbReference type="PANTHER" id="PTHR46310">
    <property type="entry name" value="AMIDASE 1"/>
    <property type="match status" value="1"/>
</dbReference>
<accession>A0A1L9P9S8</accession>
<dbReference type="GeneID" id="63733747"/>
<dbReference type="EMBL" id="KV878126">
    <property type="protein sequence ID" value="OJI98271.1"/>
    <property type="molecule type" value="Genomic_DNA"/>
</dbReference>
<dbReference type="Pfam" id="PF01425">
    <property type="entry name" value="Amidase"/>
    <property type="match status" value="1"/>
</dbReference>
<keyword evidence="1" id="KW-0732">Signal</keyword>
<dbReference type="InterPro" id="IPR036928">
    <property type="entry name" value="AS_sf"/>
</dbReference>
<dbReference type="InterPro" id="IPR023631">
    <property type="entry name" value="Amidase_dom"/>
</dbReference>
<dbReference type="SUPFAM" id="SSF75304">
    <property type="entry name" value="Amidase signature (AS) enzymes"/>
    <property type="match status" value="1"/>
</dbReference>
<dbReference type="STRING" id="1036611.A0A1L9P9S8"/>
<feature type="chain" id="PRO_5012092347" evidence="1">
    <location>
        <begin position="27"/>
        <end position="633"/>
    </location>
</feature>
<protein>
    <submittedName>
        <fullName evidence="4">Uncharacterized protein</fullName>
    </submittedName>
</protein>
<evidence type="ECO:0000313" key="4">
    <source>
        <dbReference type="EMBL" id="OJI98271.1"/>
    </source>
</evidence>
<proteinExistence type="predicted"/>
<feature type="signal peptide" evidence="1">
    <location>
        <begin position="1"/>
        <end position="26"/>
    </location>
</feature>
<dbReference type="AlphaFoldDB" id="A0A1L9P9S8"/>
<dbReference type="OrthoDB" id="5423360at2759"/>
<dbReference type="Proteomes" id="UP000184073">
    <property type="component" value="Unassembled WGS sequence"/>
</dbReference>
<gene>
    <name evidence="4" type="ORF">ASPVEDRAFT_880966</name>
</gene>
<feature type="domain" description="Amidase" evidence="2">
    <location>
        <begin position="203"/>
        <end position="372"/>
    </location>
</feature>
<dbReference type="RefSeq" id="XP_040664034.1">
    <property type="nucleotide sequence ID" value="XM_040818236.1"/>
</dbReference>
<name>A0A1L9P9S8_ASPVE</name>
<evidence type="ECO:0000256" key="1">
    <source>
        <dbReference type="SAM" id="SignalP"/>
    </source>
</evidence>
<dbReference type="Gene3D" id="3.90.1300.10">
    <property type="entry name" value="Amidase signature (AS) domain"/>
    <property type="match status" value="1"/>
</dbReference>
<evidence type="ECO:0000313" key="5">
    <source>
        <dbReference type="Proteomes" id="UP000184073"/>
    </source>
</evidence>
<keyword evidence="5" id="KW-1185">Reference proteome</keyword>
<evidence type="ECO:0000259" key="3">
    <source>
        <dbReference type="Pfam" id="PF26053"/>
    </source>
</evidence>
<feature type="domain" description="Scytalone dehydratase-like protein Arp1 N-terminal" evidence="3">
    <location>
        <begin position="62"/>
        <end position="158"/>
    </location>
</feature>
<evidence type="ECO:0000259" key="2">
    <source>
        <dbReference type="Pfam" id="PF01425"/>
    </source>
</evidence>
<organism evidence="4 5">
    <name type="scientific">Aspergillus versicolor CBS 583.65</name>
    <dbReference type="NCBI Taxonomy" id="1036611"/>
    <lineage>
        <taxon>Eukaryota</taxon>
        <taxon>Fungi</taxon>
        <taxon>Dikarya</taxon>
        <taxon>Ascomycota</taxon>
        <taxon>Pezizomycotina</taxon>
        <taxon>Eurotiomycetes</taxon>
        <taxon>Eurotiomycetidae</taxon>
        <taxon>Eurotiales</taxon>
        <taxon>Aspergillaceae</taxon>
        <taxon>Aspergillus</taxon>
        <taxon>Aspergillus subgen. Nidulantes</taxon>
    </lineage>
</organism>
<dbReference type="VEuPathDB" id="FungiDB:ASPVEDRAFT_880966"/>
<reference evidence="5" key="1">
    <citation type="journal article" date="2017" name="Genome Biol.">
        <title>Comparative genomics reveals high biological diversity and specific adaptations in the industrially and medically important fungal genus Aspergillus.</title>
        <authorList>
            <person name="de Vries R.P."/>
            <person name="Riley R."/>
            <person name="Wiebenga A."/>
            <person name="Aguilar-Osorio G."/>
            <person name="Amillis S."/>
            <person name="Uchima C.A."/>
            <person name="Anderluh G."/>
            <person name="Asadollahi M."/>
            <person name="Askin M."/>
            <person name="Barry K."/>
            <person name="Battaglia E."/>
            <person name="Bayram O."/>
            <person name="Benocci T."/>
            <person name="Braus-Stromeyer S.A."/>
            <person name="Caldana C."/>
            <person name="Canovas D."/>
            <person name="Cerqueira G.C."/>
            <person name="Chen F."/>
            <person name="Chen W."/>
            <person name="Choi C."/>
            <person name="Clum A."/>
            <person name="Dos Santos R.A."/>
            <person name="Damasio A.R."/>
            <person name="Diallinas G."/>
            <person name="Emri T."/>
            <person name="Fekete E."/>
            <person name="Flipphi M."/>
            <person name="Freyberg S."/>
            <person name="Gallo A."/>
            <person name="Gournas C."/>
            <person name="Habgood R."/>
            <person name="Hainaut M."/>
            <person name="Harispe M.L."/>
            <person name="Henrissat B."/>
            <person name="Hilden K.S."/>
            <person name="Hope R."/>
            <person name="Hossain A."/>
            <person name="Karabika E."/>
            <person name="Karaffa L."/>
            <person name="Karanyi Z."/>
            <person name="Krasevec N."/>
            <person name="Kuo A."/>
            <person name="Kusch H."/>
            <person name="LaButti K."/>
            <person name="Lagendijk E.L."/>
            <person name="Lapidus A."/>
            <person name="Levasseur A."/>
            <person name="Lindquist E."/>
            <person name="Lipzen A."/>
            <person name="Logrieco A.F."/>
            <person name="MacCabe A."/>
            <person name="Maekelae M.R."/>
            <person name="Malavazi I."/>
            <person name="Melin P."/>
            <person name="Meyer V."/>
            <person name="Mielnichuk N."/>
            <person name="Miskei M."/>
            <person name="Molnar A.P."/>
            <person name="Mule G."/>
            <person name="Ngan C.Y."/>
            <person name="Orejas M."/>
            <person name="Orosz E."/>
            <person name="Ouedraogo J.P."/>
            <person name="Overkamp K.M."/>
            <person name="Park H.-S."/>
            <person name="Perrone G."/>
            <person name="Piumi F."/>
            <person name="Punt P.J."/>
            <person name="Ram A.F."/>
            <person name="Ramon A."/>
            <person name="Rauscher S."/>
            <person name="Record E."/>
            <person name="Riano-Pachon D.M."/>
            <person name="Robert V."/>
            <person name="Roehrig J."/>
            <person name="Ruller R."/>
            <person name="Salamov A."/>
            <person name="Salih N.S."/>
            <person name="Samson R.A."/>
            <person name="Sandor E."/>
            <person name="Sanguinetti M."/>
            <person name="Schuetze T."/>
            <person name="Sepcic K."/>
            <person name="Shelest E."/>
            <person name="Sherlock G."/>
            <person name="Sophianopoulou V."/>
            <person name="Squina F.M."/>
            <person name="Sun H."/>
            <person name="Susca A."/>
            <person name="Todd R.B."/>
            <person name="Tsang A."/>
            <person name="Unkles S.E."/>
            <person name="van de Wiele N."/>
            <person name="van Rossen-Uffink D."/>
            <person name="Oliveira J.V."/>
            <person name="Vesth T.C."/>
            <person name="Visser J."/>
            <person name="Yu J.-H."/>
            <person name="Zhou M."/>
            <person name="Andersen M.R."/>
            <person name="Archer D.B."/>
            <person name="Baker S.E."/>
            <person name="Benoit I."/>
            <person name="Brakhage A.A."/>
            <person name="Braus G.H."/>
            <person name="Fischer R."/>
            <person name="Frisvad J.C."/>
            <person name="Goldman G.H."/>
            <person name="Houbraken J."/>
            <person name="Oakley B."/>
            <person name="Pocsi I."/>
            <person name="Scazzocchio C."/>
            <person name="Seiboth B."/>
            <person name="vanKuyk P.A."/>
            <person name="Wortman J."/>
            <person name="Dyer P.S."/>
            <person name="Grigoriev I.V."/>
        </authorList>
    </citation>
    <scope>NUCLEOTIDE SEQUENCE [LARGE SCALE GENOMIC DNA]</scope>
    <source>
        <strain evidence="5">CBS 583.65</strain>
    </source>
</reference>
<dbReference type="PANTHER" id="PTHR46310:SF7">
    <property type="entry name" value="AMIDASE 1"/>
    <property type="match status" value="1"/>
</dbReference>
<dbReference type="Pfam" id="PF26053">
    <property type="entry name" value="DUF8016"/>
    <property type="match status" value="1"/>
</dbReference>
<dbReference type="InterPro" id="IPR058329">
    <property type="entry name" value="Arp1_N"/>
</dbReference>
<sequence length="633" mass="69061">MSVSCLFNRSTRLLVLVAGLVALSQAMIIDNGKLAIVDGINYYVGGAPVSRISPLPSFNLTDPDLLPITVIRSTVDEFANDDLDQTIANFSRDDVFQRGFLEGHISSSFKSQNTKVVMASSNYNPYGSAVRAGLSDDIPQGPYFMSTTGSLYQAFRLYPDHQLAFTEAAISDGNGGFKPLPATTQGAMTKSVAVPSRLYYTPTPDKPLAGLRLGLKDIFHLKGLRTSGGNRAFYDFYPPQNRTGSAVQRLIDAGAVVVGKMGTVQFANGDNPTADWVDFHCPFNPRGDGYQVPGGSSSGPAAGIASYDWLDIAVGSDTSGSMRSPAGFTGLYANRPSQGVLKTDGILPLSGPLDSVGVFARDARIWSAVMRAWYRGLLADNRVYPRRLFYSRAVFPDVTTDAGRLLEGVVRKLEKFLGVQREAVDTQLKWEETYPEGAPGNVTDLLNTTYAVLTSVYQYKHLAKPFFADYAEKHDGRRPFINPDPLVRWQWGQDNGGDAAYTEAVQNKTIFKNWWETAGYGRAHNETCSEGIYIYPYSTGKTQYRNVYTDAPTKPPMGFKDSRIATMAGAPDLVVPVGEVPYNSTVSLKTEYMPVTLSFVAARGCDLMLANLVQELQDAGILRAVKTGATMYQ</sequence>